<evidence type="ECO:0000259" key="5">
    <source>
        <dbReference type="SMART" id="SM00849"/>
    </source>
</evidence>
<keyword evidence="4" id="KW-0862">Zinc</keyword>
<dbReference type="SMART" id="SM00849">
    <property type="entry name" value="Lactamase_B"/>
    <property type="match status" value="1"/>
</dbReference>
<accession>A0ABT4UPN5</accession>
<keyword evidence="2" id="KW-0479">Metal-binding</keyword>
<comment type="caution">
    <text evidence="6">The sequence shown here is derived from an EMBL/GenBank/DDBJ whole genome shotgun (WGS) entry which is preliminary data.</text>
</comment>
<dbReference type="InterPro" id="IPR036866">
    <property type="entry name" value="RibonucZ/Hydroxyglut_hydro"/>
</dbReference>
<proteinExistence type="inferred from homology"/>
<evidence type="ECO:0000256" key="3">
    <source>
        <dbReference type="ARBA" id="ARBA00022801"/>
    </source>
</evidence>
<evidence type="ECO:0000256" key="4">
    <source>
        <dbReference type="ARBA" id="ARBA00022833"/>
    </source>
</evidence>
<gene>
    <name evidence="6" type="ORF">O3P16_18485</name>
</gene>
<evidence type="ECO:0000313" key="6">
    <source>
        <dbReference type="EMBL" id="MDA3616803.1"/>
    </source>
</evidence>
<dbReference type="Gene3D" id="3.60.15.10">
    <property type="entry name" value="Ribonuclease Z/Hydroxyacylglutathione hydrolase-like"/>
    <property type="match status" value="1"/>
</dbReference>
<dbReference type="InterPro" id="IPR051013">
    <property type="entry name" value="MBL_superfamily_lactonases"/>
</dbReference>
<dbReference type="Proteomes" id="UP001210231">
    <property type="component" value="Unassembled WGS sequence"/>
</dbReference>
<name>A0ABT4UPN5_9BACT</name>
<evidence type="ECO:0000256" key="2">
    <source>
        <dbReference type="ARBA" id="ARBA00022723"/>
    </source>
</evidence>
<evidence type="ECO:0000313" key="7">
    <source>
        <dbReference type="Proteomes" id="UP001210231"/>
    </source>
</evidence>
<dbReference type="PANTHER" id="PTHR42978">
    <property type="entry name" value="QUORUM-QUENCHING LACTONASE YTNP-RELATED-RELATED"/>
    <property type="match status" value="1"/>
</dbReference>
<sequence>MIIEPVITKDGTKIIPLSEGEFTIDSSKVMVPYNPETDNLADRPGSLLVEVTPFLVVNKKDVILLDAGLGYEIDGELQIHRTLRKHGYEPDDVTKVLVSHLHKDHAGGLMYKDKYNDPQPAFKNAVYFVHRQAFDYSMETGYPKYLTEEFEWLDSYNKVFWLTDEDGTIDNYIHYKVTNGHSPFHQVFWIEELNGRPIFFGADDAPQYKQMIKKFSAKYDYDGKRSMELRQEWWDAGKENHWTFLFYHDTRSAVFQCE</sequence>
<comment type="similarity">
    <text evidence="1">Belongs to the metallo-beta-lactamase superfamily.</text>
</comment>
<dbReference type="EMBL" id="JAQGEF010000046">
    <property type="protein sequence ID" value="MDA3616803.1"/>
    <property type="molecule type" value="Genomic_DNA"/>
</dbReference>
<dbReference type="Pfam" id="PF00753">
    <property type="entry name" value="Lactamase_B"/>
    <property type="match status" value="1"/>
</dbReference>
<reference evidence="6 7" key="1">
    <citation type="submission" date="2022-12" db="EMBL/GenBank/DDBJ databases">
        <title>Chitinophagaceae gen. sp. nov., a new member of the family Chitinophagaceae, isolated from soil in a chemical factory.</title>
        <authorList>
            <person name="Ke Z."/>
        </authorList>
    </citation>
    <scope>NUCLEOTIDE SEQUENCE [LARGE SCALE GENOMIC DNA]</scope>
    <source>
        <strain evidence="6 7">LY-5</strain>
    </source>
</reference>
<dbReference type="InterPro" id="IPR001279">
    <property type="entry name" value="Metallo-B-lactamas"/>
</dbReference>
<feature type="domain" description="Metallo-beta-lactamase" evidence="5">
    <location>
        <begin position="50"/>
        <end position="248"/>
    </location>
</feature>
<keyword evidence="3" id="KW-0378">Hydrolase</keyword>
<organism evidence="6 7">
    <name type="scientific">Polluticaenibacter yanchengensis</name>
    <dbReference type="NCBI Taxonomy" id="3014562"/>
    <lineage>
        <taxon>Bacteria</taxon>
        <taxon>Pseudomonadati</taxon>
        <taxon>Bacteroidota</taxon>
        <taxon>Chitinophagia</taxon>
        <taxon>Chitinophagales</taxon>
        <taxon>Chitinophagaceae</taxon>
        <taxon>Polluticaenibacter</taxon>
    </lineage>
</organism>
<dbReference type="SUPFAM" id="SSF56281">
    <property type="entry name" value="Metallo-hydrolase/oxidoreductase"/>
    <property type="match status" value="1"/>
</dbReference>
<keyword evidence="7" id="KW-1185">Reference proteome</keyword>
<dbReference type="RefSeq" id="WP_407033133.1">
    <property type="nucleotide sequence ID" value="NZ_JAQGEF010000046.1"/>
</dbReference>
<evidence type="ECO:0000256" key="1">
    <source>
        <dbReference type="ARBA" id="ARBA00007749"/>
    </source>
</evidence>
<protein>
    <submittedName>
        <fullName evidence="6">MBL fold metallo-hydrolase</fullName>
    </submittedName>
</protein>